<dbReference type="EMBL" id="JACHNU010000002">
    <property type="protein sequence ID" value="MBB4662399.1"/>
    <property type="molecule type" value="Genomic_DNA"/>
</dbReference>
<reference evidence="2 3" key="1">
    <citation type="submission" date="2020-08" db="EMBL/GenBank/DDBJ databases">
        <title>Genomic Encyclopedia of Archaeal and Bacterial Type Strains, Phase II (KMG-II): from individual species to whole genera.</title>
        <authorList>
            <person name="Goeker M."/>
        </authorList>
    </citation>
    <scope>NUCLEOTIDE SEQUENCE [LARGE SCALE GENOMIC DNA]</scope>
    <source>
        <strain evidence="2 3">DSM 23288</strain>
    </source>
</reference>
<sequence>METMSEALSWVGRAAQDPWDAPLGTIVAVVPDVESGAPEWLVIAPEQAATAGGASAAVRGAEDSTAAGEPAEGALAPVRDAEPTGARNRVAATAPLLAQAPRLRVGERLAPADRAAARARYGIGPGGARRIEAVESPPREGRHRTELAPERRRALIDALQSLHAREQAELRELAAMRWRARDEELVHDLALHHKETNRHAAMIRTRLAQLGGRPSWRRDAAARAAAHLAAQPPRLRRHPEAHDAAALLAHERRQAEAWEQVERLSRESGDERTAALADAIAADERAMAARLAANWEASGGGAAVSNRPAAGIGGGDGSGRPST</sequence>
<organism evidence="2 3">
    <name type="scientific">Conexibacter arvalis</name>
    <dbReference type="NCBI Taxonomy" id="912552"/>
    <lineage>
        <taxon>Bacteria</taxon>
        <taxon>Bacillati</taxon>
        <taxon>Actinomycetota</taxon>
        <taxon>Thermoleophilia</taxon>
        <taxon>Solirubrobacterales</taxon>
        <taxon>Conexibacteraceae</taxon>
        <taxon>Conexibacter</taxon>
    </lineage>
</organism>
<evidence type="ECO:0000256" key="1">
    <source>
        <dbReference type="SAM" id="MobiDB-lite"/>
    </source>
</evidence>
<comment type="caution">
    <text evidence="2">The sequence shown here is derived from an EMBL/GenBank/DDBJ whole genome shotgun (WGS) entry which is preliminary data.</text>
</comment>
<feature type="region of interest" description="Disordered" evidence="1">
    <location>
        <begin position="54"/>
        <end position="75"/>
    </location>
</feature>
<gene>
    <name evidence="2" type="ORF">BDZ31_001985</name>
</gene>
<evidence type="ECO:0000313" key="3">
    <source>
        <dbReference type="Proteomes" id="UP000585272"/>
    </source>
</evidence>
<feature type="region of interest" description="Disordered" evidence="1">
    <location>
        <begin position="297"/>
        <end position="323"/>
    </location>
</feature>
<dbReference type="RefSeq" id="WP_183341565.1">
    <property type="nucleotide sequence ID" value="NZ_JACHNU010000002.1"/>
</dbReference>
<dbReference type="InterPro" id="IPR009078">
    <property type="entry name" value="Ferritin-like_SF"/>
</dbReference>
<feature type="compositionally biased region" description="Low complexity" evidence="1">
    <location>
        <begin position="66"/>
        <end position="75"/>
    </location>
</feature>
<evidence type="ECO:0000313" key="2">
    <source>
        <dbReference type="EMBL" id="MBB4662399.1"/>
    </source>
</evidence>
<dbReference type="Proteomes" id="UP000585272">
    <property type="component" value="Unassembled WGS sequence"/>
</dbReference>
<feature type="compositionally biased region" description="Gly residues" evidence="1">
    <location>
        <begin position="311"/>
        <end position="323"/>
    </location>
</feature>
<dbReference type="Pfam" id="PF05974">
    <property type="entry name" value="DUF892"/>
    <property type="match status" value="1"/>
</dbReference>
<name>A0A840IBY3_9ACTN</name>
<dbReference type="AlphaFoldDB" id="A0A840IBY3"/>
<dbReference type="SUPFAM" id="SSF47240">
    <property type="entry name" value="Ferritin-like"/>
    <property type="match status" value="1"/>
</dbReference>
<accession>A0A840IBY3</accession>
<dbReference type="InterPro" id="IPR012347">
    <property type="entry name" value="Ferritin-like"/>
</dbReference>
<keyword evidence="3" id="KW-1185">Reference proteome</keyword>
<dbReference type="InterPro" id="IPR010287">
    <property type="entry name" value="DUF892_YciF-like"/>
</dbReference>
<dbReference type="Gene3D" id="1.20.1260.10">
    <property type="match status" value="1"/>
</dbReference>
<proteinExistence type="predicted"/>
<protein>
    <submittedName>
        <fullName evidence="2">Ferritin-like metal-binding protein YciE</fullName>
    </submittedName>
</protein>